<dbReference type="GO" id="GO:0009401">
    <property type="term" value="P:phosphoenolpyruvate-dependent sugar phosphotransferase system"/>
    <property type="evidence" value="ECO:0007669"/>
    <property type="project" value="UniProtKB-KW"/>
</dbReference>
<protein>
    <submittedName>
        <fullName evidence="10">Phosphotransferase system PTS sorbose-specific IIC subunit</fullName>
    </submittedName>
</protein>
<organism evidence="10 11">
    <name type="scientific">Coriobacterium glomerans (strain ATCC 49209 / DSM 20642 / JCM 10262 / PW2)</name>
    <dbReference type="NCBI Taxonomy" id="700015"/>
    <lineage>
        <taxon>Bacteria</taxon>
        <taxon>Bacillati</taxon>
        <taxon>Actinomycetota</taxon>
        <taxon>Coriobacteriia</taxon>
        <taxon>Coriobacteriales</taxon>
        <taxon>Coriobacteriaceae</taxon>
        <taxon>Coriobacterium</taxon>
    </lineage>
</organism>
<keyword evidence="6 9" id="KW-0812">Transmembrane</keyword>
<name>F2NB57_CORGP</name>
<feature type="transmembrane region" description="Helical" evidence="9">
    <location>
        <begin position="138"/>
        <end position="161"/>
    </location>
</feature>
<feature type="transmembrane region" description="Helical" evidence="9">
    <location>
        <begin position="224"/>
        <end position="242"/>
    </location>
</feature>
<evidence type="ECO:0000256" key="1">
    <source>
        <dbReference type="ARBA" id="ARBA00004651"/>
    </source>
</evidence>
<accession>F2NB57</accession>
<keyword evidence="11" id="KW-1185">Reference proteome</keyword>
<evidence type="ECO:0000313" key="11">
    <source>
        <dbReference type="Proteomes" id="UP000006851"/>
    </source>
</evidence>
<evidence type="ECO:0000256" key="9">
    <source>
        <dbReference type="SAM" id="Phobius"/>
    </source>
</evidence>
<dbReference type="EMBL" id="CP002628">
    <property type="protein sequence ID" value="AEB07808.1"/>
    <property type="molecule type" value="Genomic_DNA"/>
</dbReference>
<dbReference type="STRING" id="700015.Corgl_1712"/>
<evidence type="ECO:0000256" key="5">
    <source>
        <dbReference type="ARBA" id="ARBA00022683"/>
    </source>
</evidence>
<proteinExistence type="predicted"/>
<feature type="transmembrane region" description="Helical" evidence="9">
    <location>
        <begin position="95"/>
        <end position="117"/>
    </location>
</feature>
<evidence type="ECO:0000256" key="3">
    <source>
        <dbReference type="ARBA" id="ARBA00022475"/>
    </source>
</evidence>
<feature type="transmembrane region" description="Helical" evidence="9">
    <location>
        <begin position="199"/>
        <end position="218"/>
    </location>
</feature>
<dbReference type="InterPro" id="IPR004700">
    <property type="entry name" value="PTS_IIC_man"/>
</dbReference>
<dbReference type="InterPro" id="IPR050303">
    <property type="entry name" value="GatZ_KbaZ_carbometab"/>
</dbReference>
<dbReference type="eggNOG" id="COG3715">
    <property type="taxonomic scope" value="Bacteria"/>
</dbReference>
<dbReference type="Pfam" id="PF03609">
    <property type="entry name" value="EII-Sor"/>
    <property type="match status" value="1"/>
</dbReference>
<sequence length="264" mass="27891">MITLWQSICIGLVAAFTQFDGLILGESKFREPIVTGFLVGIVLGDVSKGLMLGAQMQLMWMGATAIGPTAGLDIGTGGTIGAAVAIATGTGIDSAIMFGVPISIIMQFLNSLLLTAYSGAMLIVDRAIEDLKFTKIEIIHWSCAILTGLVYFGLTFILMFFGGGMIDIIVKSLPSWATAGLNGIAAILPALGFALLMQIILDASLIPYFIVGFVPAAFVGHDLSMIGMATIAVAIAMIVFALRSESRNVVRQAHEPISSNEWED</sequence>
<keyword evidence="5" id="KW-0598">Phosphotransferase system</keyword>
<evidence type="ECO:0000313" key="10">
    <source>
        <dbReference type="EMBL" id="AEB07808.1"/>
    </source>
</evidence>
<dbReference type="AlphaFoldDB" id="F2NB57"/>
<dbReference type="KEGG" id="cgo:Corgl_1712"/>
<dbReference type="PROSITE" id="PS51106">
    <property type="entry name" value="PTS_EIIC_TYPE_4"/>
    <property type="match status" value="1"/>
</dbReference>
<dbReference type="GO" id="GO:0005886">
    <property type="term" value="C:plasma membrane"/>
    <property type="evidence" value="ECO:0007669"/>
    <property type="project" value="UniProtKB-SubCell"/>
</dbReference>
<evidence type="ECO:0000256" key="2">
    <source>
        <dbReference type="ARBA" id="ARBA00022448"/>
    </source>
</evidence>
<dbReference type="PANTHER" id="PTHR32502:SF8">
    <property type="entry name" value="N-ACETYLGALACTOSAMINE PERMEASE IIC COMPONENT 1"/>
    <property type="match status" value="1"/>
</dbReference>
<dbReference type="OrthoDB" id="3190125at2"/>
<feature type="transmembrane region" description="Helical" evidence="9">
    <location>
        <begin position="173"/>
        <end position="192"/>
    </location>
</feature>
<comment type="subcellular location">
    <subcellularLocation>
        <location evidence="1">Cell membrane</location>
        <topology evidence="1">Multi-pass membrane protein</topology>
    </subcellularLocation>
</comment>
<reference evidence="11" key="1">
    <citation type="journal article" date="2013" name="Stand. Genomic Sci.">
        <title>Complete genome sequence of Coriobacterium glomerans type strain (PW2(T)) from the midgut of Pyrrhocoris apterus L. (red soldier bug).</title>
        <authorList>
            <person name="Stackebrandt E."/>
            <person name="Zeytun A."/>
            <person name="Lapidus A."/>
            <person name="Nolan M."/>
            <person name="Lucas S."/>
            <person name="Hammon N."/>
            <person name="Deshpande S."/>
            <person name="Cheng J.F."/>
            <person name="Tapia R."/>
            <person name="Goodwin L.A."/>
            <person name="Pitluck S."/>
            <person name="Liolios K."/>
            <person name="Pagani I."/>
            <person name="Ivanova N."/>
            <person name="Mavromatis K."/>
            <person name="Mikhailova N."/>
            <person name="Huntemann M."/>
            <person name="Pati A."/>
            <person name="Chen A."/>
            <person name="Palaniappan K."/>
            <person name="Chang Y.J."/>
            <person name="Land M."/>
            <person name="Hauser L."/>
            <person name="Rohde M."/>
            <person name="Pukall R."/>
            <person name="Goker M."/>
            <person name="Detter J.C."/>
            <person name="Woyke T."/>
            <person name="Bristow J."/>
            <person name="Eisen J.A."/>
            <person name="Markowitz V."/>
            <person name="Hugenholtz P."/>
            <person name="Kyrpides N.C."/>
            <person name="Klenk H.P."/>
        </authorList>
    </citation>
    <scope>NUCLEOTIDE SEQUENCE</scope>
    <source>
        <strain evidence="11">ATCC 49209 / DSM 20642 / JCM 10262 / PW2</strain>
    </source>
</reference>
<keyword evidence="4" id="KW-0762">Sugar transport</keyword>
<feature type="transmembrane region" description="Helical" evidence="9">
    <location>
        <begin position="65"/>
        <end position="89"/>
    </location>
</feature>
<keyword evidence="7 9" id="KW-1133">Transmembrane helix</keyword>
<evidence type="ECO:0000256" key="4">
    <source>
        <dbReference type="ARBA" id="ARBA00022597"/>
    </source>
</evidence>
<dbReference type="HOGENOM" id="CLU_069101_3_0_11"/>
<evidence type="ECO:0000256" key="8">
    <source>
        <dbReference type="ARBA" id="ARBA00023136"/>
    </source>
</evidence>
<keyword evidence="8 9" id="KW-0472">Membrane</keyword>
<evidence type="ECO:0000256" key="7">
    <source>
        <dbReference type="ARBA" id="ARBA00022989"/>
    </source>
</evidence>
<dbReference type="Proteomes" id="UP000006851">
    <property type="component" value="Chromosome"/>
</dbReference>
<keyword evidence="3" id="KW-1003">Cell membrane</keyword>
<dbReference type="PANTHER" id="PTHR32502">
    <property type="entry name" value="N-ACETYLGALACTOSAMINE PERMEASE II COMPONENT-RELATED"/>
    <property type="match status" value="1"/>
</dbReference>
<keyword evidence="2" id="KW-0813">Transport</keyword>
<evidence type="ECO:0000256" key="6">
    <source>
        <dbReference type="ARBA" id="ARBA00022692"/>
    </source>
</evidence>
<gene>
    <name evidence="10" type="ordered locus">Corgl_1712</name>
</gene>